<feature type="compositionally biased region" description="Low complexity" evidence="1">
    <location>
        <begin position="22"/>
        <end position="51"/>
    </location>
</feature>
<comment type="caution">
    <text evidence="2">The sequence shown here is derived from an EMBL/GenBank/DDBJ whole genome shotgun (WGS) entry which is preliminary data.</text>
</comment>
<sequence length="90" mass="9574">MQSTTIIYKTQEPKEFRIPSSVGALVSSSTSSPPGASASGTITTTATATTMRPPPPPGPPKTKDIKQERGHEEPSSSIPDLGEFESFLKW</sequence>
<evidence type="ECO:0000313" key="3">
    <source>
        <dbReference type="Proteomes" id="UP001458880"/>
    </source>
</evidence>
<organism evidence="2 3">
    <name type="scientific">Popillia japonica</name>
    <name type="common">Japanese beetle</name>
    <dbReference type="NCBI Taxonomy" id="7064"/>
    <lineage>
        <taxon>Eukaryota</taxon>
        <taxon>Metazoa</taxon>
        <taxon>Ecdysozoa</taxon>
        <taxon>Arthropoda</taxon>
        <taxon>Hexapoda</taxon>
        <taxon>Insecta</taxon>
        <taxon>Pterygota</taxon>
        <taxon>Neoptera</taxon>
        <taxon>Endopterygota</taxon>
        <taxon>Coleoptera</taxon>
        <taxon>Polyphaga</taxon>
        <taxon>Scarabaeiformia</taxon>
        <taxon>Scarabaeidae</taxon>
        <taxon>Rutelinae</taxon>
        <taxon>Popillia</taxon>
    </lineage>
</organism>
<feature type="compositionally biased region" description="Basic and acidic residues" evidence="1">
    <location>
        <begin position="61"/>
        <end position="74"/>
    </location>
</feature>
<accession>A0AAW1L5U1</accession>
<name>A0AAW1L5U1_POPJA</name>
<dbReference type="AlphaFoldDB" id="A0AAW1L5U1"/>
<gene>
    <name evidence="2" type="ORF">QE152_g15854</name>
</gene>
<evidence type="ECO:0000256" key="1">
    <source>
        <dbReference type="SAM" id="MobiDB-lite"/>
    </source>
</evidence>
<dbReference type="EMBL" id="JASPKY010000159">
    <property type="protein sequence ID" value="KAK9729587.1"/>
    <property type="molecule type" value="Genomic_DNA"/>
</dbReference>
<reference evidence="2 3" key="1">
    <citation type="journal article" date="2024" name="BMC Genomics">
        <title>De novo assembly and annotation of Popillia japonica's genome with initial clues to its potential as an invasive pest.</title>
        <authorList>
            <person name="Cucini C."/>
            <person name="Boschi S."/>
            <person name="Funari R."/>
            <person name="Cardaioli E."/>
            <person name="Iannotti N."/>
            <person name="Marturano G."/>
            <person name="Paoli F."/>
            <person name="Bruttini M."/>
            <person name="Carapelli A."/>
            <person name="Frati F."/>
            <person name="Nardi F."/>
        </authorList>
    </citation>
    <scope>NUCLEOTIDE SEQUENCE [LARGE SCALE GENOMIC DNA]</scope>
    <source>
        <strain evidence="2">DMR45628</strain>
    </source>
</reference>
<evidence type="ECO:0000313" key="2">
    <source>
        <dbReference type="EMBL" id="KAK9729587.1"/>
    </source>
</evidence>
<dbReference type="Proteomes" id="UP001458880">
    <property type="component" value="Unassembled WGS sequence"/>
</dbReference>
<proteinExistence type="predicted"/>
<feature type="region of interest" description="Disordered" evidence="1">
    <location>
        <begin position="22"/>
        <end position="90"/>
    </location>
</feature>
<keyword evidence="3" id="KW-1185">Reference proteome</keyword>
<protein>
    <submittedName>
        <fullName evidence="2">Uncharacterized protein</fullName>
    </submittedName>
</protein>